<proteinExistence type="predicted"/>
<organism evidence="1 2">
    <name type="scientific">Microthlaspi erraticum</name>
    <dbReference type="NCBI Taxonomy" id="1685480"/>
    <lineage>
        <taxon>Eukaryota</taxon>
        <taxon>Viridiplantae</taxon>
        <taxon>Streptophyta</taxon>
        <taxon>Embryophyta</taxon>
        <taxon>Tracheophyta</taxon>
        <taxon>Spermatophyta</taxon>
        <taxon>Magnoliopsida</taxon>
        <taxon>eudicotyledons</taxon>
        <taxon>Gunneridae</taxon>
        <taxon>Pentapetalae</taxon>
        <taxon>rosids</taxon>
        <taxon>malvids</taxon>
        <taxon>Brassicales</taxon>
        <taxon>Brassicaceae</taxon>
        <taxon>Coluteocarpeae</taxon>
        <taxon>Microthlaspi</taxon>
    </lineage>
</organism>
<reference evidence="1" key="1">
    <citation type="submission" date="2020-01" db="EMBL/GenBank/DDBJ databases">
        <authorList>
            <person name="Mishra B."/>
        </authorList>
    </citation>
    <scope>NUCLEOTIDE SEQUENCE [LARGE SCALE GENOMIC DNA]</scope>
</reference>
<sequence>MQMPSVNRKVNKDYPSALARPYMACQVRSGSTVLLWHDDWTGLGPLIDISGANGPRVCGIRSMAIVSQGIQIGFGRFVLGDIRSLFYFANVCLRLSLMSLLCNRIFTFGGTALRPFSLPPRPGFLFTRRLQHFHGPKWFGPNAEFQNMLLSYG</sequence>
<dbReference type="EMBL" id="CACVBM020001496">
    <property type="protein sequence ID" value="CAA7052150.1"/>
    <property type="molecule type" value="Genomic_DNA"/>
</dbReference>
<accession>A0A6D2KG96</accession>
<name>A0A6D2KG96_9BRAS</name>
<dbReference type="Proteomes" id="UP000467841">
    <property type="component" value="Unassembled WGS sequence"/>
</dbReference>
<evidence type="ECO:0008006" key="3">
    <source>
        <dbReference type="Google" id="ProtNLM"/>
    </source>
</evidence>
<protein>
    <recommendedName>
        <fullName evidence="3">Reverse transcriptase zinc-binding domain-containing protein</fullName>
    </recommendedName>
</protein>
<evidence type="ECO:0000313" key="1">
    <source>
        <dbReference type="EMBL" id="CAA7052150.1"/>
    </source>
</evidence>
<evidence type="ECO:0000313" key="2">
    <source>
        <dbReference type="Proteomes" id="UP000467841"/>
    </source>
</evidence>
<keyword evidence="2" id="KW-1185">Reference proteome</keyword>
<dbReference type="AlphaFoldDB" id="A0A6D2KG96"/>
<gene>
    <name evidence="1" type="ORF">MERR_LOCUS39385</name>
</gene>
<comment type="caution">
    <text evidence="1">The sequence shown here is derived from an EMBL/GenBank/DDBJ whole genome shotgun (WGS) entry which is preliminary data.</text>
</comment>
<dbReference type="OrthoDB" id="1112506at2759"/>